<dbReference type="SUPFAM" id="SSF56112">
    <property type="entry name" value="Protein kinase-like (PK-like)"/>
    <property type="match status" value="1"/>
</dbReference>
<dbReference type="SMART" id="SM00220">
    <property type="entry name" value="S_TKc"/>
    <property type="match status" value="1"/>
</dbReference>
<dbReference type="PANTHER" id="PTHR48016">
    <property type="entry name" value="MAP KINASE KINASE KINASE SSK2-RELATED-RELATED"/>
    <property type="match status" value="1"/>
</dbReference>
<feature type="compositionally biased region" description="Low complexity" evidence="6">
    <location>
        <begin position="286"/>
        <end position="295"/>
    </location>
</feature>
<keyword evidence="9" id="KW-1185">Reference proteome</keyword>
<feature type="region of interest" description="Disordered" evidence="6">
    <location>
        <begin position="731"/>
        <end position="769"/>
    </location>
</feature>
<dbReference type="InterPro" id="IPR047365">
    <property type="entry name" value="Tudor_AtPTM-like"/>
</dbReference>
<keyword evidence="3 8" id="KW-0418">Kinase</keyword>
<dbReference type="EC" id="2.7.11.25" evidence="8"/>
<dbReference type="InterPro" id="IPR050538">
    <property type="entry name" value="MAP_kinase_kinase_kinase"/>
</dbReference>
<dbReference type="Proteomes" id="UP001224775">
    <property type="component" value="Unassembled WGS sequence"/>
</dbReference>
<feature type="region of interest" description="Disordered" evidence="6">
    <location>
        <begin position="238"/>
        <end position="295"/>
    </location>
</feature>
<feature type="region of interest" description="Disordered" evidence="6">
    <location>
        <begin position="386"/>
        <end position="552"/>
    </location>
</feature>
<dbReference type="InterPro" id="IPR000719">
    <property type="entry name" value="Prot_kinase_dom"/>
</dbReference>
<dbReference type="PANTHER" id="PTHR48016:SF56">
    <property type="entry name" value="MAPKK KINASE"/>
    <property type="match status" value="1"/>
</dbReference>
<proteinExistence type="predicted"/>
<dbReference type="Gene3D" id="1.10.510.10">
    <property type="entry name" value="Transferase(Phosphotransferase) domain 1"/>
    <property type="match status" value="1"/>
</dbReference>
<evidence type="ECO:0000313" key="9">
    <source>
        <dbReference type="Proteomes" id="UP001224775"/>
    </source>
</evidence>
<protein>
    <submittedName>
        <fullName evidence="8">Mitogen-activated protein kinase kinase kinase</fullName>
        <ecNumber evidence="8">2.7.11.25</ecNumber>
    </submittedName>
</protein>
<evidence type="ECO:0000313" key="8">
    <source>
        <dbReference type="EMBL" id="KAK1748045.1"/>
    </source>
</evidence>
<evidence type="ECO:0000256" key="6">
    <source>
        <dbReference type="SAM" id="MobiDB-lite"/>
    </source>
</evidence>
<evidence type="ECO:0000256" key="5">
    <source>
        <dbReference type="PROSITE-ProRule" id="PRU10141"/>
    </source>
</evidence>
<gene>
    <name evidence="8" type="ORF">QTG54_002008</name>
</gene>
<dbReference type="PROSITE" id="PS00108">
    <property type="entry name" value="PROTEIN_KINASE_ST"/>
    <property type="match status" value="1"/>
</dbReference>
<feature type="compositionally biased region" description="Acidic residues" evidence="6">
    <location>
        <begin position="538"/>
        <end position="552"/>
    </location>
</feature>
<feature type="domain" description="Protein kinase" evidence="7">
    <location>
        <begin position="867"/>
        <end position="1136"/>
    </location>
</feature>
<feature type="compositionally biased region" description="Basic residues" evidence="6">
    <location>
        <begin position="20"/>
        <end position="32"/>
    </location>
</feature>
<dbReference type="AlphaFoldDB" id="A0AAD8YMH1"/>
<feature type="compositionally biased region" description="Polar residues" evidence="6">
    <location>
        <begin position="455"/>
        <end position="468"/>
    </location>
</feature>
<feature type="compositionally biased region" description="Acidic residues" evidence="6">
    <location>
        <begin position="734"/>
        <end position="748"/>
    </location>
</feature>
<feature type="compositionally biased region" description="Basic and acidic residues" evidence="6">
    <location>
        <begin position="253"/>
        <end position="271"/>
    </location>
</feature>
<dbReference type="Pfam" id="PF00069">
    <property type="entry name" value="Pkinase"/>
    <property type="match status" value="1"/>
</dbReference>
<dbReference type="InterPro" id="IPR008271">
    <property type="entry name" value="Ser/Thr_kinase_AS"/>
</dbReference>
<dbReference type="Pfam" id="PF21743">
    <property type="entry name" value="PTM_DIR17_Tudor"/>
    <property type="match status" value="1"/>
</dbReference>
<dbReference type="InterPro" id="IPR011009">
    <property type="entry name" value="Kinase-like_dom_sf"/>
</dbReference>
<feature type="compositionally biased region" description="Acidic residues" evidence="6">
    <location>
        <begin position="496"/>
        <end position="524"/>
    </location>
</feature>
<keyword evidence="1 8" id="KW-0808">Transferase</keyword>
<evidence type="ECO:0000256" key="3">
    <source>
        <dbReference type="ARBA" id="ARBA00022777"/>
    </source>
</evidence>
<dbReference type="PROSITE" id="PS00107">
    <property type="entry name" value="PROTEIN_KINASE_ATP"/>
    <property type="match status" value="1"/>
</dbReference>
<reference evidence="8" key="1">
    <citation type="submission" date="2023-06" db="EMBL/GenBank/DDBJ databases">
        <title>Survivors Of The Sea: Transcriptome response of Skeletonema marinoi to long-term dormancy.</title>
        <authorList>
            <person name="Pinder M.I.M."/>
            <person name="Kourtchenko O."/>
            <person name="Robertson E.K."/>
            <person name="Larsson T."/>
            <person name="Maumus F."/>
            <person name="Osuna-Cruz C.M."/>
            <person name="Vancaester E."/>
            <person name="Stenow R."/>
            <person name="Vandepoele K."/>
            <person name="Ploug H."/>
            <person name="Bruchert V."/>
            <person name="Godhe A."/>
            <person name="Topel M."/>
        </authorList>
    </citation>
    <scope>NUCLEOTIDE SEQUENCE</scope>
    <source>
        <strain evidence="8">R05AC</strain>
    </source>
</reference>
<feature type="compositionally biased region" description="Acidic residues" evidence="6">
    <location>
        <begin position="386"/>
        <end position="433"/>
    </location>
</feature>
<dbReference type="InterPro" id="IPR017441">
    <property type="entry name" value="Protein_kinase_ATP_BS"/>
</dbReference>
<feature type="binding site" evidence="5">
    <location>
        <position position="896"/>
    </location>
    <ligand>
        <name>ATP</name>
        <dbReference type="ChEBI" id="CHEBI:30616"/>
    </ligand>
</feature>
<name>A0AAD8YMH1_9STRA</name>
<evidence type="ECO:0000256" key="1">
    <source>
        <dbReference type="ARBA" id="ARBA00022679"/>
    </source>
</evidence>
<keyword evidence="2 5" id="KW-0547">Nucleotide-binding</keyword>
<dbReference type="GO" id="GO:0004709">
    <property type="term" value="F:MAP kinase kinase kinase activity"/>
    <property type="evidence" value="ECO:0007669"/>
    <property type="project" value="UniProtKB-EC"/>
</dbReference>
<evidence type="ECO:0000259" key="7">
    <source>
        <dbReference type="PROSITE" id="PS50011"/>
    </source>
</evidence>
<dbReference type="PROSITE" id="PS50011">
    <property type="entry name" value="PROTEIN_KINASE_DOM"/>
    <property type="match status" value="1"/>
</dbReference>
<feature type="compositionally biased region" description="Basic residues" evidence="6">
    <location>
        <begin position="439"/>
        <end position="452"/>
    </location>
</feature>
<dbReference type="EMBL" id="JATAAI010000002">
    <property type="protein sequence ID" value="KAK1748045.1"/>
    <property type="molecule type" value="Genomic_DNA"/>
</dbReference>
<sequence>MEKEHNKQRTTTMAESSTNKSRHAATRKRGGRARGQMAGGMLASLSAVSDKPKPTTASQHAAHGTSSSLMNLDKEEESSRNNVDQARTMIPNNKAHVGQKRVPLKEATMNRVVERQEVKLKAKISSSRPRSSEQLVKRNAATENSLIVPPVPTTDVITTPRNNNPDVVMSPSSILSSVADDDTLTPPPLTSVKLKHHQLETTLLSPISFVGLSLSTPSPPPAKMEVTAIDNNKVLDHNDEDDEEESYAQSKDGSSKDSLEHSISSHDKEDTTMSNESTNKSQAVDSSSNSSTISNEEIANNPRIVINRKIAKDFYGKTFIGTVVGYDDGEYPAFWQVEYLDGDGEDFSYAELMSGMDYYEELERDGNIPSVDDCVVNSSYEQSLCDDYDDDDANENDDDEVCFDEEETDDDEDYSIEQESDSEDELEIDEGVDSDVKNGKSRGRKGSKKAKSKLTTEIQVKSDTVSEGQHSDEQSSEGEMICSLDECRIDLSAQIDNDDDEIGDDADGDGEVVESSLDDDTDTSDETKDSDPVAVEVQSEDEEMVDNDGFEDDAVVADYDVTGITSENDAPDDVKESIAIVETEVQVEDEITSAKESESAPIKMQEECSIVEATSEQQKLKTTSEEASTDKGAVEEAIIEQEYLTSEVEEQDFIEEATIEPQEPTTLELFAVVDRIFLESDADTVTVKDVKNSVALHFGLQKVKKEMKQAIKSRLIDLIQGNVQPIGAMKEATTDGDDVEDCDRDDQDGAVAAEPTESSGAPQNGYDEASLTGEASFSCDASFVTSNSQADSFSSNASVSFGENVGDSMAMTGTLFSNLSPEFSIHSRTADDGNGSNVNDYMKMNSVSSPVIAAKPKSRSAVVKGKWSLGPEIGVGSFGRVHTGLNAVNGSIMAVKVLNIPSDNKHSVIEEFQREIDVMKTLNHPNIVRYLGAEVDSSRNTLSIFQEWVPGGSVSSLLKRFGPFSLDIVKTYVQQILKGLDYLHSHGIIHRDIKGGNILVSNDGSIKVADFGASKKVEALGSESGDRMEMTMRGTPYFMALECFDGKYGLSADIWSVGGVVYQMVTGLPPWKSLGFKNPVTLIRHITDHNGPPELPAMKNCDRHDLVLLKNILSRCFERDPSNRPFASELLHDSFFGTTEKNSVPLPSPKLTLLSPSIKSPLHRIVENQELDTTHSESLCYSLKRVPEDITSDESLSDSLCYSLTLTSPLKLNDTNDVIDSSEWPEWAKNRRLENISAEKENATATFKLKTKERNQPNPFAKKKPLANLHVNATYSSGVK</sequence>
<feature type="region of interest" description="Disordered" evidence="6">
    <location>
        <begin position="1"/>
        <end position="87"/>
    </location>
</feature>
<evidence type="ECO:0000256" key="2">
    <source>
        <dbReference type="ARBA" id="ARBA00022741"/>
    </source>
</evidence>
<feature type="compositionally biased region" description="Polar residues" evidence="6">
    <location>
        <begin position="272"/>
        <end position="285"/>
    </location>
</feature>
<dbReference type="CDD" id="cd06606">
    <property type="entry name" value="STKc_MAPKKK"/>
    <property type="match status" value="1"/>
</dbReference>
<accession>A0AAD8YMH1</accession>
<organism evidence="8 9">
    <name type="scientific">Skeletonema marinoi</name>
    <dbReference type="NCBI Taxonomy" id="267567"/>
    <lineage>
        <taxon>Eukaryota</taxon>
        <taxon>Sar</taxon>
        <taxon>Stramenopiles</taxon>
        <taxon>Ochrophyta</taxon>
        <taxon>Bacillariophyta</taxon>
        <taxon>Coscinodiscophyceae</taxon>
        <taxon>Thalassiosirophycidae</taxon>
        <taxon>Thalassiosirales</taxon>
        <taxon>Skeletonemataceae</taxon>
        <taxon>Skeletonema</taxon>
        <taxon>Skeletonema marinoi-dohrnii complex</taxon>
    </lineage>
</organism>
<dbReference type="GO" id="GO:0005524">
    <property type="term" value="F:ATP binding"/>
    <property type="evidence" value="ECO:0007669"/>
    <property type="project" value="UniProtKB-UniRule"/>
</dbReference>
<evidence type="ECO:0000256" key="4">
    <source>
        <dbReference type="ARBA" id="ARBA00022840"/>
    </source>
</evidence>
<feature type="compositionally biased region" description="Polar residues" evidence="6">
    <location>
        <begin position="55"/>
        <end position="70"/>
    </location>
</feature>
<keyword evidence="4 5" id="KW-0067">ATP-binding</keyword>
<comment type="caution">
    <text evidence="8">The sequence shown here is derived from an EMBL/GenBank/DDBJ whole genome shotgun (WGS) entry which is preliminary data.</text>
</comment>
<feature type="compositionally biased region" description="Polar residues" evidence="6">
    <location>
        <begin position="9"/>
        <end position="19"/>
    </location>
</feature>